<keyword evidence="2" id="KW-1133">Transmembrane helix</keyword>
<dbReference type="Proteomes" id="UP001139485">
    <property type="component" value="Unassembled WGS sequence"/>
</dbReference>
<evidence type="ECO:0008006" key="5">
    <source>
        <dbReference type="Google" id="ProtNLM"/>
    </source>
</evidence>
<name>A0A9X2IET1_9ACTN</name>
<gene>
    <name evidence="3" type="ORF">M8330_08720</name>
</gene>
<dbReference type="RefSeq" id="WP_250827019.1">
    <property type="nucleotide sequence ID" value="NZ_JAMOIL010000009.1"/>
</dbReference>
<feature type="transmembrane region" description="Helical" evidence="2">
    <location>
        <begin position="231"/>
        <end position="251"/>
    </location>
</feature>
<feature type="transmembrane region" description="Helical" evidence="2">
    <location>
        <begin position="67"/>
        <end position="86"/>
    </location>
</feature>
<keyword evidence="2" id="KW-0472">Membrane</keyword>
<organism evidence="3 4">
    <name type="scientific">Nocardioides bruguierae</name>
    <dbReference type="NCBI Taxonomy" id="2945102"/>
    <lineage>
        <taxon>Bacteria</taxon>
        <taxon>Bacillati</taxon>
        <taxon>Actinomycetota</taxon>
        <taxon>Actinomycetes</taxon>
        <taxon>Propionibacteriales</taxon>
        <taxon>Nocardioidaceae</taxon>
        <taxon>Nocardioides</taxon>
    </lineage>
</organism>
<feature type="transmembrane region" description="Helical" evidence="2">
    <location>
        <begin position="12"/>
        <end position="30"/>
    </location>
</feature>
<feature type="transmembrane region" description="Helical" evidence="2">
    <location>
        <begin position="98"/>
        <end position="131"/>
    </location>
</feature>
<evidence type="ECO:0000313" key="4">
    <source>
        <dbReference type="Proteomes" id="UP001139485"/>
    </source>
</evidence>
<accession>A0A9X2IET1</accession>
<comment type="caution">
    <text evidence="3">The sequence shown here is derived from an EMBL/GenBank/DDBJ whole genome shotgun (WGS) entry which is preliminary data.</text>
</comment>
<dbReference type="EMBL" id="JAMOIL010000009">
    <property type="protein sequence ID" value="MCM0620378.1"/>
    <property type="molecule type" value="Genomic_DNA"/>
</dbReference>
<proteinExistence type="predicted"/>
<feature type="region of interest" description="Disordered" evidence="1">
    <location>
        <begin position="155"/>
        <end position="227"/>
    </location>
</feature>
<feature type="transmembrane region" description="Helical" evidence="2">
    <location>
        <begin position="322"/>
        <end position="340"/>
    </location>
</feature>
<feature type="transmembrane region" description="Helical" evidence="2">
    <location>
        <begin position="347"/>
        <end position="365"/>
    </location>
</feature>
<keyword evidence="2" id="KW-0812">Transmembrane</keyword>
<reference evidence="3" key="1">
    <citation type="submission" date="2022-05" db="EMBL/GenBank/DDBJ databases">
        <authorList>
            <person name="Tuo L."/>
        </authorList>
    </citation>
    <scope>NUCLEOTIDE SEQUENCE</scope>
    <source>
        <strain evidence="3">BSK12Z-4</strain>
    </source>
</reference>
<keyword evidence="4" id="KW-1185">Reference proteome</keyword>
<evidence type="ECO:0000256" key="2">
    <source>
        <dbReference type="SAM" id="Phobius"/>
    </source>
</evidence>
<sequence length="374" mass="38737">MSDATPRPPQVGLAAWLMILGSVGVVVGSYERVADLRSLESREQVAAWAASEPWSDLDVTTTQLLDVLHWATIVLALCAVVTAILGWQVRQGSRPARLVVTVLAAPIFLLGLVSGSILTSIVGAAAVMFWLPPGRWWFDPDKAPPEWDASTATLRRPERPAPRAGSPVPPSPQAPGSGWPPAGGAGAPDGTPPPHPTAFGAPQAGPAPAQHPGVVTGRPGRPSPGRRPQSVVSACLLTWGVASMIGVVLLLSGATLLLTGSAEVDAAIDDALAQMQAIDPAAAEAFDRGTLLTLMLVMIGGLVLWCVAAVVLAVLTWTGREWARWMLLVSAALAGLFMLLGALASPVLLLPAGGCLVTVVLLARGDVSAWMRGQ</sequence>
<dbReference type="AlphaFoldDB" id="A0A9X2IET1"/>
<feature type="transmembrane region" description="Helical" evidence="2">
    <location>
        <begin position="291"/>
        <end position="316"/>
    </location>
</feature>
<protein>
    <recommendedName>
        <fullName evidence="5">DUF4064 domain-containing protein</fullName>
    </recommendedName>
</protein>
<evidence type="ECO:0000313" key="3">
    <source>
        <dbReference type="EMBL" id="MCM0620378.1"/>
    </source>
</evidence>
<feature type="compositionally biased region" description="Low complexity" evidence="1">
    <location>
        <begin position="197"/>
        <end position="220"/>
    </location>
</feature>
<evidence type="ECO:0000256" key="1">
    <source>
        <dbReference type="SAM" id="MobiDB-lite"/>
    </source>
</evidence>